<keyword evidence="2" id="KW-1185">Reference proteome</keyword>
<dbReference type="OrthoDB" id="9971063at2759"/>
<reference evidence="1 2" key="1">
    <citation type="journal article" date="2019" name="Commun. Biol.">
        <title>The bagworm genome reveals a unique fibroin gene that provides high tensile strength.</title>
        <authorList>
            <person name="Kono N."/>
            <person name="Nakamura H."/>
            <person name="Ohtoshi R."/>
            <person name="Tomita M."/>
            <person name="Numata K."/>
            <person name="Arakawa K."/>
        </authorList>
    </citation>
    <scope>NUCLEOTIDE SEQUENCE [LARGE SCALE GENOMIC DNA]</scope>
</reference>
<evidence type="ECO:0000313" key="1">
    <source>
        <dbReference type="EMBL" id="GBP47789.1"/>
    </source>
</evidence>
<accession>A0A4C1WBF0</accession>
<sequence length="96" mass="10728">MFCFPTLSSVLTDRDRDELSLVLSIRSAIPVPNVHVFYNMFRRLFESGIHHAEPGVNPGRHNTDDEEIIAAFEAIPTTSGRVTTLLATARNLNFSI</sequence>
<dbReference type="AlphaFoldDB" id="A0A4C1WBF0"/>
<dbReference type="Proteomes" id="UP000299102">
    <property type="component" value="Unassembled WGS sequence"/>
</dbReference>
<evidence type="ECO:0000313" key="2">
    <source>
        <dbReference type="Proteomes" id="UP000299102"/>
    </source>
</evidence>
<proteinExistence type="predicted"/>
<gene>
    <name evidence="1" type="ORF">EVAR_24040_1</name>
</gene>
<dbReference type="EMBL" id="BGZK01000509">
    <property type="protein sequence ID" value="GBP47789.1"/>
    <property type="molecule type" value="Genomic_DNA"/>
</dbReference>
<protein>
    <submittedName>
        <fullName evidence="1">Uncharacterized protein</fullName>
    </submittedName>
</protein>
<organism evidence="1 2">
    <name type="scientific">Eumeta variegata</name>
    <name type="common">Bagworm moth</name>
    <name type="synonym">Eumeta japonica</name>
    <dbReference type="NCBI Taxonomy" id="151549"/>
    <lineage>
        <taxon>Eukaryota</taxon>
        <taxon>Metazoa</taxon>
        <taxon>Ecdysozoa</taxon>
        <taxon>Arthropoda</taxon>
        <taxon>Hexapoda</taxon>
        <taxon>Insecta</taxon>
        <taxon>Pterygota</taxon>
        <taxon>Neoptera</taxon>
        <taxon>Endopterygota</taxon>
        <taxon>Lepidoptera</taxon>
        <taxon>Glossata</taxon>
        <taxon>Ditrysia</taxon>
        <taxon>Tineoidea</taxon>
        <taxon>Psychidae</taxon>
        <taxon>Oiketicinae</taxon>
        <taxon>Eumeta</taxon>
    </lineage>
</organism>
<name>A0A4C1WBF0_EUMVA</name>
<comment type="caution">
    <text evidence="1">The sequence shown here is derived from an EMBL/GenBank/DDBJ whole genome shotgun (WGS) entry which is preliminary data.</text>
</comment>